<dbReference type="SMART" id="SM00367">
    <property type="entry name" value="LRR_CC"/>
    <property type="match status" value="3"/>
</dbReference>
<accession>A0ABN7XL34</accession>
<evidence type="ECO:0000313" key="2">
    <source>
        <dbReference type="Proteomes" id="UP000789901"/>
    </source>
</evidence>
<dbReference type="SUPFAM" id="SSF52047">
    <property type="entry name" value="RNI-like"/>
    <property type="match status" value="1"/>
</dbReference>
<proteinExistence type="predicted"/>
<dbReference type="PANTHER" id="PTHR13318:SF190">
    <property type="entry name" value="PARTNER OF PAIRED, ISOFORM B"/>
    <property type="match status" value="1"/>
</dbReference>
<dbReference type="PANTHER" id="PTHR13318">
    <property type="entry name" value="PARTNER OF PAIRED, ISOFORM B-RELATED"/>
    <property type="match status" value="1"/>
</dbReference>
<dbReference type="InterPro" id="IPR006553">
    <property type="entry name" value="Leu-rich_rpt_Cys-con_subtyp"/>
</dbReference>
<dbReference type="InterPro" id="IPR032675">
    <property type="entry name" value="LRR_dom_sf"/>
</dbReference>
<organism evidence="1 2">
    <name type="scientific">Gigaspora margarita</name>
    <dbReference type="NCBI Taxonomy" id="4874"/>
    <lineage>
        <taxon>Eukaryota</taxon>
        <taxon>Fungi</taxon>
        <taxon>Fungi incertae sedis</taxon>
        <taxon>Mucoromycota</taxon>
        <taxon>Glomeromycotina</taxon>
        <taxon>Glomeromycetes</taxon>
        <taxon>Diversisporales</taxon>
        <taxon>Gigasporaceae</taxon>
        <taxon>Gigaspora</taxon>
    </lineage>
</organism>
<comment type="caution">
    <text evidence="1">The sequence shown here is derived from an EMBL/GenBank/DDBJ whole genome shotgun (WGS) entry which is preliminary data.</text>
</comment>
<dbReference type="Gene3D" id="3.80.10.10">
    <property type="entry name" value="Ribonuclease Inhibitor"/>
    <property type="match status" value="1"/>
</dbReference>
<gene>
    <name evidence="1" type="ORF">GMARGA_LOCUS44800</name>
</gene>
<dbReference type="Proteomes" id="UP000789901">
    <property type="component" value="Unassembled WGS sequence"/>
</dbReference>
<reference evidence="1 2" key="1">
    <citation type="submission" date="2021-06" db="EMBL/GenBank/DDBJ databases">
        <authorList>
            <person name="Kallberg Y."/>
            <person name="Tangrot J."/>
            <person name="Rosling A."/>
        </authorList>
    </citation>
    <scope>NUCLEOTIDE SEQUENCE [LARGE SCALE GENOMIC DNA]</scope>
    <source>
        <strain evidence="1 2">120-4 pot B 10/14</strain>
    </source>
</reference>
<dbReference type="EMBL" id="CAJVQB010155002">
    <property type="protein sequence ID" value="CAG8855979.1"/>
    <property type="molecule type" value="Genomic_DNA"/>
</dbReference>
<feature type="non-terminal residue" evidence="1">
    <location>
        <position position="1"/>
    </location>
</feature>
<sequence length="93" mass="10701">IIQITQYHNLEHLALNFHKFLSDETIRIIVQSCPNIRYLNLEFCHTTDIVVEAIAQSCRNMEYLNIYGSESITDSSISKIAKKCSKIQKLELG</sequence>
<protein>
    <submittedName>
        <fullName evidence="1">40850_t:CDS:1</fullName>
    </submittedName>
</protein>
<feature type="non-terminal residue" evidence="1">
    <location>
        <position position="93"/>
    </location>
</feature>
<keyword evidence="2" id="KW-1185">Reference proteome</keyword>
<evidence type="ECO:0000313" key="1">
    <source>
        <dbReference type="EMBL" id="CAG8855979.1"/>
    </source>
</evidence>
<name>A0ABN7XL34_GIGMA</name>